<evidence type="ECO:0000313" key="1">
    <source>
        <dbReference type="EMBL" id="VUZ55549.1"/>
    </source>
</evidence>
<gene>
    <name evidence="1" type="ORF">WMSIL1_LOCUS13371</name>
</gene>
<dbReference type="AlphaFoldDB" id="A0A564Z893"/>
<dbReference type="Proteomes" id="UP000321570">
    <property type="component" value="Unassembled WGS sequence"/>
</dbReference>
<name>A0A564Z893_HYMDI</name>
<proteinExistence type="predicted"/>
<sequence>KSDHDLYLAYLLPLSPKDFTFEEKIEKCGKVFGDNTPLFSRRLKYLNLAIRECEDIRKYAAESLRSPCYVEICPKLLFILDKNSDIMLHHLVDRGNNFRRLIAD</sequence>
<dbReference type="EMBL" id="CABIJS010000695">
    <property type="protein sequence ID" value="VUZ55549.1"/>
    <property type="molecule type" value="Genomic_DNA"/>
</dbReference>
<evidence type="ECO:0000313" key="2">
    <source>
        <dbReference type="Proteomes" id="UP000321570"/>
    </source>
</evidence>
<protein>
    <submittedName>
        <fullName evidence="1">Uncharacterized protein</fullName>
    </submittedName>
</protein>
<keyword evidence="2" id="KW-1185">Reference proteome</keyword>
<feature type="non-terminal residue" evidence="1">
    <location>
        <position position="1"/>
    </location>
</feature>
<organism evidence="1 2">
    <name type="scientific">Hymenolepis diminuta</name>
    <name type="common">Rat tapeworm</name>
    <dbReference type="NCBI Taxonomy" id="6216"/>
    <lineage>
        <taxon>Eukaryota</taxon>
        <taxon>Metazoa</taxon>
        <taxon>Spiralia</taxon>
        <taxon>Lophotrochozoa</taxon>
        <taxon>Platyhelminthes</taxon>
        <taxon>Cestoda</taxon>
        <taxon>Eucestoda</taxon>
        <taxon>Cyclophyllidea</taxon>
        <taxon>Hymenolepididae</taxon>
        <taxon>Hymenolepis</taxon>
    </lineage>
</organism>
<accession>A0A564Z893</accession>
<reference evidence="1 2" key="1">
    <citation type="submission" date="2019-07" db="EMBL/GenBank/DDBJ databases">
        <authorList>
            <person name="Jastrzebski P J."/>
            <person name="Paukszto L."/>
            <person name="Jastrzebski P J."/>
        </authorList>
    </citation>
    <scope>NUCLEOTIDE SEQUENCE [LARGE SCALE GENOMIC DNA]</scope>
    <source>
        <strain evidence="1 2">WMS-il1</strain>
    </source>
</reference>